<reference evidence="3" key="1">
    <citation type="journal article" date="2019" name="Int. J. Syst. Evol. Microbiol.">
        <title>The Global Catalogue of Microorganisms (GCM) 10K type strain sequencing project: providing services to taxonomists for standard genome sequencing and annotation.</title>
        <authorList>
            <consortium name="The Broad Institute Genomics Platform"/>
            <consortium name="The Broad Institute Genome Sequencing Center for Infectious Disease"/>
            <person name="Wu L."/>
            <person name="Ma J."/>
        </authorList>
    </citation>
    <scope>NUCLEOTIDE SEQUENCE [LARGE SCALE GENOMIC DNA]</scope>
    <source>
        <strain evidence="3">JCM 17906</strain>
    </source>
</reference>
<feature type="region of interest" description="Disordered" evidence="1">
    <location>
        <begin position="99"/>
        <end position="125"/>
    </location>
</feature>
<protein>
    <submittedName>
        <fullName evidence="2">Uncharacterized protein</fullName>
    </submittedName>
</protein>
<gene>
    <name evidence="2" type="ORF">GCM10023175_58770</name>
</gene>
<sequence length="125" mass="13672">MPYRTARTSSTLAPSRRIVAAIVRLSDNLEACNDYLARHRRRAAEPTTPGPPMAVDAARRAPSLPLDDAPTPQYGHQPVLHPIDRVRPRFQYLVDSRGPWKAKPERAVPGVSASATPARYPSPAG</sequence>
<evidence type="ECO:0000313" key="3">
    <source>
        <dbReference type="Proteomes" id="UP001501598"/>
    </source>
</evidence>
<organism evidence="2 3">
    <name type="scientific">Pseudonocardia xishanensis</name>
    <dbReference type="NCBI Taxonomy" id="630995"/>
    <lineage>
        <taxon>Bacteria</taxon>
        <taxon>Bacillati</taxon>
        <taxon>Actinomycetota</taxon>
        <taxon>Actinomycetes</taxon>
        <taxon>Pseudonocardiales</taxon>
        <taxon>Pseudonocardiaceae</taxon>
        <taxon>Pseudonocardia</taxon>
    </lineage>
</organism>
<keyword evidence="3" id="KW-1185">Reference proteome</keyword>
<evidence type="ECO:0000313" key="2">
    <source>
        <dbReference type="EMBL" id="GAA4556469.1"/>
    </source>
</evidence>
<proteinExistence type="predicted"/>
<dbReference type="Proteomes" id="UP001501598">
    <property type="component" value="Unassembled WGS sequence"/>
</dbReference>
<accession>A0ABP8S134</accession>
<name>A0ABP8S134_9PSEU</name>
<comment type="caution">
    <text evidence="2">The sequence shown here is derived from an EMBL/GenBank/DDBJ whole genome shotgun (WGS) entry which is preliminary data.</text>
</comment>
<evidence type="ECO:0000256" key="1">
    <source>
        <dbReference type="SAM" id="MobiDB-lite"/>
    </source>
</evidence>
<dbReference type="EMBL" id="BAABGT010000097">
    <property type="protein sequence ID" value="GAA4556469.1"/>
    <property type="molecule type" value="Genomic_DNA"/>
</dbReference>